<feature type="region of interest" description="Disordered" evidence="4">
    <location>
        <begin position="247"/>
        <end position="347"/>
    </location>
</feature>
<dbReference type="GO" id="GO:0000289">
    <property type="term" value="P:nuclear-transcribed mRNA poly(A) tail shortening"/>
    <property type="evidence" value="ECO:0007669"/>
    <property type="project" value="UniProtKB-ARBA"/>
</dbReference>
<feature type="compositionally biased region" description="Polar residues" evidence="4">
    <location>
        <begin position="83"/>
        <end position="97"/>
    </location>
</feature>
<protein>
    <recommendedName>
        <fullName evidence="5">NOT2/NOT3/NOT5 C-terminal domain-containing protein</fullName>
    </recommendedName>
</protein>
<evidence type="ECO:0000313" key="6">
    <source>
        <dbReference type="EMBL" id="TRM62134.1"/>
    </source>
</evidence>
<reference evidence="6 7" key="1">
    <citation type="journal article" date="2019" name="New Phytol.">
        <title>Comparative genomics reveals unique wood-decay strategies and fruiting body development in the Schizophyllaceae.</title>
        <authorList>
            <person name="Almasi E."/>
            <person name="Sahu N."/>
            <person name="Krizsan K."/>
            <person name="Balint B."/>
            <person name="Kovacs G.M."/>
            <person name="Kiss B."/>
            <person name="Cseklye J."/>
            <person name="Drula E."/>
            <person name="Henrissat B."/>
            <person name="Nagy I."/>
            <person name="Chovatia M."/>
            <person name="Adam C."/>
            <person name="LaButti K."/>
            <person name="Lipzen A."/>
            <person name="Riley R."/>
            <person name="Grigoriev I.V."/>
            <person name="Nagy L.G."/>
        </authorList>
    </citation>
    <scope>NUCLEOTIDE SEQUENCE [LARGE SCALE GENOMIC DNA]</scope>
    <source>
        <strain evidence="6 7">NL-1724</strain>
    </source>
</reference>
<dbReference type="EMBL" id="VDMD01000014">
    <property type="protein sequence ID" value="TRM62134.1"/>
    <property type="molecule type" value="Genomic_DNA"/>
</dbReference>
<evidence type="ECO:0000256" key="4">
    <source>
        <dbReference type="SAM" id="MobiDB-lite"/>
    </source>
</evidence>
<dbReference type="OrthoDB" id="25391at2759"/>
<dbReference type="GO" id="GO:0006355">
    <property type="term" value="P:regulation of DNA-templated transcription"/>
    <property type="evidence" value="ECO:0007669"/>
    <property type="project" value="InterPro"/>
</dbReference>
<dbReference type="InterPro" id="IPR007282">
    <property type="entry name" value="NOT2/3/5_C"/>
</dbReference>
<keyword evidence="7" id="KW-1185">Reference proteome</keyword>
<organism evidence="6 7">
    <name type="scientific">Schizophyllum amplum</name>
    <dbReference type="NCBI Taxonomy" id="97359"/>
    <lineage>
        <taxon>Eukaryota</taxon>
        <taxon>Fungi</taxon>
        <taxon>Dikarya</taxon>
        <taxon>Basidiomycota</taxon>
        <taxon>Agaricomycotina</taxon>
        <taxon>Agaricomycetes</taxon>
        <taxon>Agaricomycetidae</taxon>
        <taxon>Agaricales</taxon>
        <taxon>Schizophyllaceae</taxon>
        <taxon>Schizophyllum</taxon>
    </lineage>
</organism>
<feature type="region of interest" description="Disordered" evidence="4">
    <location>
        <begin position="83"/>
        <end position="223"/>
    </location>
</feature>
<dbReference type="InterPro" id="IPR038635">
    <property type="entry name" value="CCR4-NOT_su2/3/5_C_sf"/>
</dbReference>
<feature type="compositionally biased region" description="Low complexity" evidence="4">
    <location>
        <begin position="140"/>
        <end position="149"/>
    </location>
</feature>
<keyword evidence="2" id="KW-0805">Transcription regulation</keyword>
<keyword evidence="3" id="KW-0804">Transcription</keyword>
<sequence>MNRPGQPPQRPPTLSQVPGIAGQYRAPYGAFGLQQRTVNNLTSGYVPGLQRASSGAQSLMQSSPFVQPRVQGAYPFAVGQTLNAQPHQTNGNSTGNDNGLDLSDFPALGATTAGGGGGGGSGGAGSNASYATQAGGVGPATGTAGTPQTRDFTPDDFPALGGTTHNPQDSTQTQNQTPGQDHPPGLNGFQDPVGPRQSLSSLGNSVQQGGSIPQGTPGMLNLAPTQARSVHPGFAEVEKQQQRNTFNMKLNPPSHAWASSPNLNPSAQPPSTPSQTGLGAAGFPSSASQQNGTHPTLPTPGSAGQLGAPPGVPPPQSFPGHTNHLQARATTPAPYTPNGLDASAVGGNAVSSLPASAVTHPTHHPQTPAQQVLLSSADRWGLLGLLALIRNGSSDEGLLAGMGTDLGTMGLDMGTAGSLYSTFITPWADQSAAQSVEPEFHLPSCYTVNAPPPGPQKAQAFSEETLFYMFYAHPKDALQEVAAQELYSRNWRYHKELRVWITKESSTTIVQKSTHGEQGTYTIWDPDSWTKEAKELSVMYADLEEKTIPAFAPATTLIPATAVQTQPTVQPLPSRGSYQMGM</sequence>
<dbReference type="Pfam" id="PF04153">
    <property type="entry name" value="NOT2_3_5_C"/>
    <property type="match status" value="1"/>
</dbReference>
<feature type="compositionally biased region" description="Gly residues" evidence="4">
    <location>
        <begin position="112"/>
        <end position="125"/>
    </location>
</feature>
<feature type="domain" description="NOT2/NOT3/NOT5 C-terminal" evidence="5">
    <location>
        <begin position="420"/>
        <end position="543"/>
    </location>
</feature>
<dbReference type="PANTHER" id="PTHR23326">
    <property type="entry name" value="CCR4 NOT-RELATED"/>
    <property type="match status" value="1"/>
</dbReference>
<comment type="similarity">
    <text evidence="1">Belongs to the CNOT2/3/5 family.</text>
</comment>
<evidence type="ECO:0000256" key="2">
    <source>
        <dbReference type="ARBA" id="ARBA00023015"/>
    </source>
</evidence>
<dbReference type="Gene3D" id="2.30.30.1020">
    <property type="entry name" value="CCR4-NOT complex subunit 2/3/5, C-terminal domain"/>
    <property type="match status" value="1"/>
</dbReference>
<feature type="compositionally biased region" description="Polar residues" evidence="4">
    <location>
        <begin position="163"/>
        <end position="179"/>
    </location>
</feature>
<feature type="compositionally biased region" description="Polar residues" evidence="4">
    <location>
        <begin position="197"/>
        <end position="214"/>
    </location>
</feature>
<evidence type="ECO:0000256" key="1">
    <source>
        <dbReference type="ARBA" id="ARBA00007682"/>
    </source>
</evidence>
<name>A0A550CBJ4_9AGAR</name>
<gene>
    <name evidence="6" type="ORF">BD626DRAFT_500023</name>
</gene>
<accession>A0A550CBJ4</accession>
<dbReference type="AlphaFoldDB" id="A0A550CBJ4"/>
<feature type="region of interest" description="Disordered" evidence="4">
    <location>
        <begin position="1"/>
        <end position="20"/>
    </location>
</feature>
<feature type="compositionally biased region" description="Pro residues" evidence="4">
    <location>
        <begin position="1"/>
        <end position="11"/>
    </location>
</feature>
<feature type="compositionally biased region" description="Polar residues" evidence="4">
    <location>
        <begin position="285"/>
        <end position="296"/>
    </location>
</feature>
<evidence type="ECO:0000259" key="5">
    <source>
        <dbReference type="Pfam" id="PF04153"/>
    </source>
</evidence>
<dbReference type="InterPro" id="IPR040168">
    <property type="entry name" value="Not2/3/5"/>
</dbReference>
<proteinExistence type="inferred from homology"/>
<dbReference type="Proteomes" id="UP000320762">
    <property type="component" value="Unassembled WGS sequence"/>
</dbReference>
<dbReference type="GO" id="GO:0030015">
    <property type="term" value="C:CCR4-NOT core complex"/>
    <property type="evidence" value="ECO:0007669"/>
    <property type="project" value="InterPro"/>
</dbReference>
<evidence type="ECO:0000313" key="7">
    <source>
        <dbReference type="Proteomes" id="UP000320762"/>
    </source>
</evidence>
<dbReference type="STRING" id="97359.A0A550CBJ4"/>
<comment type="caution">
    <text evidence="6">The sequence shown here is derived from an EMBL/GenBank/DDBJ whole genome shotgun (WGS) entry which is preliminary data.</text>
</comment>
<evidence type="ECO:0000256" key="3">
    <source>
        <dbReference type="ARBA" id="ARBA00023163"/>
    </source>
</evidence>